<sequence>GMEVVYLGNALPEEIINVAIQEDVDVVGVSSLGGAHITLGMPLLKEAEEKGLKDKVVFLMGGVFPPSDGERLREIGFDGVFLPGSTRDQIVSGIERLFGLMIVD</sequence>
<comment type="cofactor">
    <cofactor evidence="1">
        <name>adenosylcob(III)alamin</name>
        <dbReference type="ChEBI" id="CHEBI:18408"/>
    </cofactor>
</comment>
<dbReference type="GO" id="GO:0016853">
    <property type="term" value="F:isomerase activity"/>
    <property type="evidence" value="ECO:0007669"/>
    <property type="project" value="UniProtKB-KW"/>
</dbReference>
<evidence type="ECO:0000256" key="3">
    <source>
        <dbReference type="ARBA" id="ARBA00022723"/>
    </source>
</evidence>
<dbReference type="PANTHER" id="PTHR48101">
    <property type="entry name" value="METHYLMALONYL-COA MUTASE, MITOCHONDRIAL-RELATED"/>
    <property type="match status" value="1"/>
</dbReference>
<feature type="domain" description="B12-binding" evidence="6">
    <location>
        <begin position="1"/>
        <end position="101"/>
    </location>
</feature>
<accession>A0A8J6MYZ6</accession>
<feature type="non-terminal residue" evidence="7">
    <location>
        <position position="1"/>
    </location>
</feature>
<evidence type="ECO:0000256" key="1">
    <source>
        <dbReference type="ARBA" id="ARBA00001922"/>
    </source>
</evidence>
<dbReference type="Proteomes" id="UP000650524">
    <property type="component" value="Unassembled WGS sequence"/>
</dbReference>
<dbReference type="PANTHER" id="PTHR48101:SF1">
    <property type="entry name" value="METHYLMALONYL-COA MUTASE, LARGE SUBUNIT"/>
    <property type="match status" value="1"/>
</dbReference>
<comment type="caution">
    <text evidence="7">The sequence shown here is derived from an EMBL/GenBank/DDBJ whole genome shotgun (WGS) entry which is preliminary data.</text>
</comment>
<evidence type="ECO:0000256" key="5">
    <source>
        <dbReference type="ARBA" id="ARBA00023285"/>
    </source>
</evidence>
<dbReference type="PROSITE" id="PS51332">
    <property type="entry name" value="B12_BINDING"/>
    <property type="match status" value="1"/>
</dbReference>
<dbReference type="AlphaFoldDB" id="A0A8J6MYZ6"/>
<dbReference type="EMBL" id="JACNJD010000160">
    <property type="protein sequence ID" value="MBC8176771.1"/>
    <property type="molecule type" value="Genomic_DNA"/>
</dbReference>
<keyword evidence="5" id="KW-0170">Cobalt</keyword>
<reference evidence="7 8" key="1">
    <citation type="submission" date="2020-08" db="EMBL/GenBank/DDBJ databases">
        <title>Bridging the membrane lipid divide: bacteria of the FCB group superphylum have the potential to synthesize archaeal ether lipids.</title>
        <authorList>
            <person name="Villanueva L."/>
            <person name="Von Meijenfeldt F.A.B."/>
            <person name="Westbye A.B."/>
            <person name="Yadav S."/>
            <person name="Hopmans E.C."/>
            <person name="Dutilh B.E."/>
            <person name="Sinninghe Damste J.S."/>
        </authorList>
    </citation>
    <scope>NUCLEOTIDE SEQUENCE [LARGE SCALE GENOMIC DNA]</scope>
    <source>
        <strain evidence="7">NIOZ-UU27</strain>
    </source>
</reference>
<proteinExistence type="predicted"/>
<evidence type="ECO:0000313" key="7">
    <source>
        <dbReference type="EMBL" id="MBC8176771.1"/>
    </source>
</evidence>
<evidence type="ECO:0000259" key="6">
    <source>
        <dbReference type="PROSITE" id="PS51332"/>
    </source>
</evidence>
<dbReference type="InterPro" id="IPR006159">
    <property type="entry name" value="Acid_CoA_mut_C"/>
</dbReference>
<dbReference type="GO" id="GO:0031419">
    <property type="term" value="F:cobalamin binding"/>
    <property type="evidence" value="ECO:0007669"/>
    <property type="project" value="UniProtKB-KW"/>
</dbReference>
<keyword evidence="4" id="KW-0413">Isomerase</keyword>
<dbReference type="InterPro" id="IPR036724">
    <property type="entry name" value="Cobalamin-bd_sf"/>
</dbReference>
<keyword evidence="2" id="KW-0846">Cobalamin</keyword>
<dbReference type="GO" id="GO:0046872">
    <property type="term" value="F:metal ion binding"/>
    <property type="evidence" value="ECO:0007669"/>
    <property type="project" value="UniProtKB-KW"/>
</dbReference>
<evidence type="ECO:0000313" key="8">
    <source>
        <dbReference type="Proteomes" id="UP000650524"/>
    </source>
</evidence>
<organism evidence="7 8">
    <name type="scientific">Candidatus Desulfacyla euxinica</name>
    <dbReference type="NCBI Taxonomy" id="2841693"/>
    <lineage>
        <taxon>Bacteria</taxon>
        <taxon>Deltaproteobacteria</taxon>
        <taxon>Candidatus Desulfacyla</taxon>
    </lineage>
</organism>
<gene>
    <name evidence="7" type="ORF">H8E19_05150</name>
</gene>
<dbReference type="Pfam" id="PF02310">
    <property type="entry name" value="B12-binding"/>
    <property type="match status" value="1"/>
</dbReference>
<dbReference type="NCBIfam" id="TIGR00640">
    <property type="entry name" value="acid_CoA_mut_C"/>
    <property type="match status" value="1"/>
</dbReference>
<dbReference type="InterPro" id="IPR006158">
    <property type="entry name" value="Cobalamin-bd"/>
</dbReference>
<evidence type="ECO:0000256" key="4">
    <source>
        <dbReference type="ARBA" id="ARBA00023235"/>
    </source>
</evidence>
<name>A0A8J6MYZ6_9DELT</name>
<protein>
    <submittedName>
        <fullName evidence="7">Cobalamin B12-binding domain-containing protein</fullName>
    </submittedName>
</protein>
<evidence type="ECO:0000256" key="2">
    <source>
        <dbReference type="ARBA" id="ARBA00022628"/>
    </source>
</evidence>
<dbReference type="Gene3D" id="3.40.50.280">
    <property type="entry name" value="Cobalamin-binding domain"/>
    <property type="match status" value="1"/>
</dbReference>
<dbReference type="SUPFAM" id="SSF52242">
    <property type="entry name" value="Cobalamin (vitamin B12)-binding domain"/>
    <property type="match status" value="1"/>
</dbReference>
<keyword evidence="3" id="KW-0479">Metal-binding</keyword>